<name>A0A3M7R135_BRAPC</name>
<comment type="caution">
    <text evidence="1">The sequence shown here is derived from an EMBL/GenBank/DDBJ whole genome shotgun (WGS) entry which is preliminary data.</text>
</comment>
<gene>
    <name evidence="1" type="ORF">BpHYR1_046350</name>
</gene>
<protein>
    <submittedName>
        <fullName evidence="1">Uncharacterized protein</fullName>
    </submittedName>
</protein>
<dbReference type="Proteomes" id="UP000276133">
    <property type="component" value="Unassembled WGS sequence"/>
</dbReference>
<keyword evidence="2" id="KW-1185">Reference proteome</keyword>
<proteinExistence type="predicted"/>
<accession>A0A3M7R135</accession>
<organism evidence="1 2">
    <name type="scientific">Brachionus plicatilis</name>
    <name type="common">Marine rotifer</name>
    <name type="synonym">Brachionus muelleri</name>
    <dbReference type="NCBI Taxonomy" id="10195"/>
    <lineage>
        <taxon>Eukaryota</taxon>
        <taxon>Metazoa</taxon>
        <taxon>Spiralia</taxon>
        <taxon>Gnathifera</taxon>
        <taxon>Rotifera</taxon>
        <taxon>Eurotatoria</taxon>
        <taxon>Monogononta</taxon>
        <taxon>Pseudotrocha</taxon>
        <taxon>Ploima</taxon>
        <taxon>Brachionidae</taxon>
        <taxon>Brachionus</taxon>
    </lineage>
</organism>
<evidence type="ECO:0000313" key="1">
    <source>
        <dbReference type="EMBL" id="RNA17094.1"/>
    </source>
</evidence>
<evidence type="ECO:0000313" key="2">
    <source>
        <dbReference type="Proteomes" id="UP000276133"/>
    </source>
</evidence>
<dbReference type="EMBL" id="REGN01004533">
    <property type="protein sequence ID" value="RNA17094.1"/>
    <property type="molecule type" value="Genomic_DNA"/>
</dbReference>
<dbReference type="AlphaFoldDB" id="A0A3M7R135"/>
<reference evidence="1 2" key="1">
    <citation type="journal article" date="2018" name="Sci. Rep.">
        <title>Genomic signatures of local adaptation to the degree of environmental predictability in rotifers.</title>
        <authorList>
            <person name="Franch-Gras L."/>
            <person name="Hahn C."/>
            <person name="Garcia-Roger E.M."/>
            <person name="Carmona M.J."/>
            <person name="Serra M."/>
            <person name="Gomez A."/>
        </authorList>
    </citation>
    <scope>NUCLEOTIDE SEQUENCE [LARGE SCALE GENOMIC DNA]</scope>
    <source>
        <strain evidence="1">HYR1</strain>
    </source>
</reference>
<sequence>MKIKIIVDLYLKFHGAHESQKIINQNYTAKVGDDLIGELIKKSISMSIARSLVFEKFTYFSSKKKISELLFTN</sequence>